<dbReference type="Pfam" id="PF19422">
    <property type="entry name" value="Ariadne"/>
    <property type="match status" value="1"/>
</dbReference>
<dbReference type="EC" id="2.3.2.31" evidence="6"/>
<evidence type="ECO:0000256" key="6">
    <source>
        <dbReference type="ARBA" id="ARBA00012251"/>
    </source>
</evidence>
<evidence type="ECO:0000313" key="17">
    <source>
        <dbReference type="EMBL" id="CAG7879170.1"/>
    </source>
</evidence>
<evidence type="ECO:0000256" key="13">
    <source>
        <dbReference type="PROSITE-ProRule" id="PRU00175"/>
    </source>
</evidence>
<evidence type="ECO:0000256" key="5">
    <source>
        <dbReference type="ARBA" id="ARBA00005884"/>
    </source>
</evidence>
<evidence type="ECO:0000313" key="18">
    <source>
        <dbReference type="EMBL" id="VDC78634.1"/>
    </source>
</evidence>
<organism evidence="18">
    <name type="scientific">Brassica campestris</name>
    <name type="common">Field mustard</name>
    <dbReference type="NCBI Taxonomy" id="3711"/>
    <lineage>
        <taxon>Eukaryota</taxon>
        <taxon>Viridiplantae</taxon>
        <taxon>Streptophyta</taxon>
        <taxon>Embryophyta</taxon>
        <taxon>Tracheophyta</taxon>
        <taxon>Spermatophyta</taxon>
        <taxon>Magnoliopsida</taxon>
        <taxon>eudicotyledons</taxon>
        <taxon>Gunneridae</taxon>
        <taxon>Pentapetalae</taxon>
        <taxon>rosids</taxon>
        <taxon>malvids</taxon>
        <taxon>Brassicales</taxon>
        <taxon>Brassicaceae</taxon>
        <taxon>Brassiceae</taxon>
        <taxon>Brassica</taxon>
    </lineage>
</organism>
<dbReference type="InterPro" id="IPR001841">
    <property type="entry name" value="Znf_RING"/>
</dbReference>
<dbReference type="Pfam" id="PF21235">
    <property type="entry name" value="UBA_ARI1"/>
    <property type="match status" value="1"/>
</dbReference>
<dbReference type="GO" id="GO:0008270">
    <property type="term" value="F:zinc ion binding"/>
    <property type="evidence" value="ECO:0007669"/>
    <property type="project" value="UniProtKB-KW"/>
</dbReference>
<gene>
    <name evidence="18" type="ORF">BRAA03T09852Z</name>
    <name evidence="17" type="ORF">BRAPAZ1V2_A03P05130.2</name>
</gene>
<dbReference type="CDD" id="cd22583">
    <property type="entry name" value="Rcat_RBR_ARI7-like"/>
    <property type="match status" value="1"/>
</dbReference>
<keyword evidence="9" id="KW-0677">Repeat</keyword>
<dbReference type="InterPro" id="IPR048962">
    <property type="entry name" value="ARIH1-like_UBL"/>
</dbReference>
<evidence type="ECO:0000256" key="12">
    <source>
        <dbReference type="ARBA" id="ARBA00022833"/>
    </source>
</evidence>
<keyword evidence="10 13" id="KW-0863">Zinc-finger</keyword>
<dbReference type="GO" id="GO:0016567">
    <property type="term" value="P:protein ubiquitination"/>
    <property type="evidence" value="ECO:0007669"/>
    <property type="project" value="UniProtKB-UniPathway"/>
</dbReference>
<evidence type="ECO:0000256" key="7">
    <source>
        <dbReference type="ARBA" id="ARBA00022679"/>
    </source>
</evidence>
<dbReference type="CDD" id="cd20346">
    <property type="entry name" value="BRcat_RBR_ANKIB1"/>
    <property type="match status" value="1"/>
</dbReference>
<dbReference type="Gene3D" id="3.30.40.10">
    <property type="entry name" value="Zinc/RING finger domain, C3HC4 (zinc finger)"/>
    <property type="match status" value="1"/>
</dbReference>
<comment type="catalytic activity">
    <reaction evidence="1">
        <text>[E2 ubiquitin-conjugating enzyme]-S-ubiquitinyl-L-cysteine + [acceptor protein]-L-lysine = [E2 ubiquitin-conjugating enzyme]-L-cysteine + [acceptor protein]-N(6)-ubiquitinyl-L-lysine.</text>
        <dbReference type="EC" id="2.3.2.31"/>
    </reaction>
</comment>
<dbReference type="AlphaFoldDB" id="A0A3P5ZSX8"/>
<dbReference type="PANTHER" id="PTHR11685">
    <property type="entry name" value="RBR FAMILY RING FINGER AND IBR DOMAIN-CONTAINING"/>
    <property type="match status" value="1"/>
</dbReference>
<feature type="region of interest" description="Disordered" evidence="14">
    <location>
        <begin position="1"/>
        <end position="50"/>
    </location>
</feature>
<sequence length="534" mass="60809">MDSDDYYMESGEEDLYSDGADDYNDGADHDDDTDDTGFLGDDDVDSSMISSPRSHMNYVVLKEEDIRRQQESDIAQVSMILSLSKVEASVLLLHYRWNVGKVNDEWFADERRVRTSAGLEGGSVIVPYSEGGKVACGICFDYFCRIDIVPIMCGHAFCSTCWTSYISIAINDGPGCLMQKCPEPSCSVAVGRDMVEKLASFEAKDKYDRYFLRSYVEENKKTKWCPAPGCEHAIEFSATGTGSSYDVSCLCSHSFCWNCTQDAHRPVDCDRVSQWIRKNSVEAENTKWILDNSKPCPKCKRPIEKNRGCMHMSCTPPCRYQFCWLCLGAWSEHGEGTGGPYTCNRYSKAKGQGLHDEAEMKREMAKDSLEKYTHYYERWAGNQTSRQKAIGDLEKFLSVDVMKLSDKQCIPETELGFITDAWLQIIECRRVLKWTYAYGYYLLESEQEKRQFFEYMQGEAESGLERLHKCVELESEVFQYPEDTPKQDFKGFRTKLTTLTSVTKTHFETLVKALENDLSDVGFASDVEVTTLAL</sequence>
<dbReference type="PROSITE" id="PS51873">
    <property type="entry name" value="TRIAD"/>
    <property type="match status" value="1"/>
</dbReference>
<keyword evidence="8" id="KW-0479">Metal-binding</keyword>
<protein>
    <recommendedName>
        <fullName evidence="6">RBR-type E3 ubiquitin transferase</fullName>
        <ecNumber evidence="6">2.3.2.31</ecNumber>
    </recommendedName>
</protein>
<dbReference type="Pfam" id="PF01485">
    <property type="entry name" value="IBR"/>
    <property type="match status" value="1"/>
</dbReference>
<keyword evidence="7" id="KW-0808">Transferase</keyword>
<dbReference type="InterPro" id="IPR044066">
    <property type="entry name" value="TRIAD_supradom"/>
</dbReference>
<feature type="domain" description="RING-type" evidence="15">
    <location>
        <begin position="136"/>
        <end position="182"/>
    </location>
</feature>
<dbReference type="InterPro" id="IPR013083">
    <property type="entry name" value="Znf_RING/FYVE/PHD"/>
</dbReference>
<feature type="domain" description="RING-type" evidence="16">
    <location>
        <begin position="132"/>
        <end position="347"/>
    </location>
</feature>
<dbReference type="EMBL" id="LR031572">
    <property type="protein sequence ID" value="VDC78634.1"/>
    <property type="molecule type" value="Genomic_DNA"/>
</dbReference>
<evidence type="ECO:0000256" key="14">
    <source>
        <dbReference type="SAM" id="MobiDB-lite"/>
    </source>
</evidence>
<evidence type="ECO:0000259" key="15">
    <source>
        <dbReference type="PROSITE" id="PS50089"/>
    </source>
</evidence>
<dbReference type="InterPro" id="IPR031127">
    <property type="entry name" value="E3_UB_ligase_RBR"/>
</dbReference>
<dbReference type="FunFam" id="3.30.40.10:FF:000019">
    <property type="entry name" value="RBR-type E3 ubiquitin transferase"/>
    <property type="match status" value="1"/>
</dbReference>
<proteinExistence type="inferred from homology"/>
<evidence type="ECO:0000256" key="2">
    <source>
        <dbReference type="ARBA" id="ARBA00001947"/>
    </source>
</evidence>
<evidence type="ECO:0000256" key="4">
    <source>
        <dbReference type="ARBA" id="ARBA00004906"/>
    </source>
</evidence>
<comment type="function">
    <text evidence="3">Might act as an E3 ubiquitin-protein ligase, or as part of E3 complex, which accepts ubiquitin from specific E2 ubiquitin-conjugating enzymes and then transfers it to substrates.</text>
</comment>
<keyword evidence="11" id="KW-0833">Ubl conjugation pathway</keyword>
<evidence type="ECO:0000256" key="8">
    <source>
        <dbReference type="ARBA" id="ARBA00022723"/>
    </source>
</evidence>
<evidence type="ECO:0000256" key="10">
    <source>
        <dbReference type="ARBA" id="ARBA00022771"/>
    </source>
</evidence>
<comment type="pathway">
    <text evidence="4">Protein modification; protein ubiquitination.</text>
</comment>
<comment type="cofactor">
    <cofactor evidence="2">
        <name>Zn(2+)</name>
        <dbReference type="ChEBI" id="CHEBI:29105"/>
    </cofactor>
</comment>
<evidence type="ECO:0000256" key="1">
    <source>
        <dbReference type="ARBA" id="ARBA00001798"/>
    </source>
</evidence>
<evidence type="ECO:0000256" key="9">
    <source>
        <dbReference type="ARBA" id="ARBA00022737"/>
    </source>
</evidence>
<dbReference type="GO" id="GO:0061630">
    <property type="term" value="F:ubiquitin protein ligase activity"/>
    <property type="evidence" value="ECO:0007669"/>
    <property type="project" value="UniProtKB-EC"/>
</dbReference>
<reference evidence="18" key="1">
    <citation type="submission" date="2018-11" db="EMBL/GenBank/DDBJ databases">
        <authorList>
            <consortium name="Genoscope - CEA"/>
            <person name="William W."/>
        </authorList>
    </citation>
    <scope>NUCLEOTIDE SEQUENCE</scope>
</reference>
<dbReference type="InterPro" id="IPR045840">
    <property type="entry name" value="Ariadne"/>
</dbReference>
<dbReference type="SMART" id="SM00647">
    <property type="entry name" value="IBR"/>
    <property type="match status" value="2"/>
</dbReference>
<comment type="similarity">
    <text evidence="5">Belongs to the RBR family. Ariadne subfamily.</text>
</comment>
<dbReference type="InterPro" id="IPR002867">
    <property type="entry name" value="IBR_dom"/>
</dbReference>
<dbReference type="FunFam" id="1.20.120.1750:FF:000005">
    <property type="entry name" value="RBR-type E3 ubiquitin transferase"/>
    <property type="match status" value="1"/>
</dbReference>
<dbReference type="UniPathway" id="UPA00143"/>
<dbReference type="PROSITE" id="PS50089">
    <property type="entry name" value="ZF_RING_2"/>
    <property type="match status" value="1"/>
</dbReference>
<dbReference type="Proteomes" id="UP000694005">
    <property type="component" value="Chromosome A03"/>
</dbReference>
<keyword evidence="12" id="KW-0862">Zinc</keyword>
<dbReference type="Pfam" id="PF22191">
    <property type="entry name" value="IBR_1"/>
    <property type="match status" value="1"/>
</dbReference>
<dbReference type="Gene3D" id="1.20.120.1750">
    <property type="match status" value="1"/>
</dbReference>
<name>A0A3P5ZSX8_BRACM</name>
<evidence type="ECO:0000259" key="16">
    <source>
        <dbReference type="PROSITE" id="PS51873"/>
    </source>
</evidence>
<feature type="compositionally biased region" description="Acidic residues" evidence="14">
    <location>
        <begin position="1"/>
        <end position="45"/>
    </location>
</feature>
<dbReference type="Gramene" id="A03p05130.2_BraZ1">
    <property type="protein sequence ID" value="A03p05130.2_BraZ1.CDS.1"/>
    <property type="gene ID" value="A03g05130.2_BraZ1"/>
</dbReference>
<dbReference type="EMBL" id="LS974619">
    <property type="protein sequence ID" value="CAG7879170.1"/>
    <property type="molecule type" value="Genomic_DNA"/>
</dbReference>
<accession>A0A3P5ZSX8</accession>
<dbReference type="SUPFAM" id="SSF57850">
    <property type="entry name" value="RING/U-box"/>
    <property type="match status" value="3"/>
</dbReference>
<evidence type="ECO:0000256" key="11">
    <source>
        <dbReference type="ARBA" id="ARBA00022786"/>
    </source>
</evidence>
<evidence type="ECO:0000256" key="3">
    <source>
        <dbReference type="ARBA" id="ARBA00003976"/>
    </source>
</evidence>